<dbReference type="InterPro" id="IPR007219">
    <property type="entry name" value="XnlR_reg_dom"/>
</dbReference>
<dbReference type="CDD" id="cd00067">
    <property type="entry name" value="GAL4"/>
    <property type="match status" value="1"/>
</dbReference>
<dbReference type="EMBL" id="ML735218">
    <property type="protein sequence ID" value="KAE8395604.1"/>
    <property type="molecule type" value="Genomic_DNA"/>
</dbReference>
<organism evidence="9">
    <name type="scientific">Petromyces alliaceus</name>
    <name type="common">Aspergillus alliaceus</name>
    <dbReference type="NCBI Taxonomy" id="209559"/>
    <lineage>
        <taxon>Eukaryota</taxon>
        <taxon>Fungi</taxon>
        <taxon>Dikarya</taxon>
        <taxon>Ascomycota</taxon>
        <taxon>Pezizomycotina</taxon>
        <taxon>Eurotiomycetes</taxon>
        <taxon>Eurotiomycetidae</taxon>
        <taxon>Eurotiales</taxon>
        <taxon>Aspergillaceae</taxon>
        <taxon>Aspergillus</taxon>
        <taxon>Aspergillus subgen. Circumdati</taxon>
    </lineage>
</organism>
<proteinExistence type="predicted"/>
<dbReference type="OrthoDB" id="4236860at2759"/>
<dbReference type="SUPFAM" id="SSF57701">
    <property type="entry name" value="Zn2/Cys6 DNA-binding domain"/>
    <property type="match status" value="1"/>
</dbReference>
<dbReference type="CDD" id="cd12148">
    <property type="entry name" value="fungal_TF_MHR"/>
    <property type="match status" value="1"/>
</dbReference>
<dbReference type="PANTHER" id="PTHR31944">
    <property type="entry name" value="HEME-RESPONSIVE ZINC FINGER TRANSCRIPTION FACTOR HAP1"/>
    <property type="match status" value="1"/>
</dbReference>
<dbReference type="GO" id="GO:0001228">
    <property type="term" value="F:DNA-binding transcription activator activity, RNA polymerase II-specific"/>
    <property type="evidence" value="ECO:0007669"/>
    <property type="project" value="TreeGrafter"/>
</dbReference>
<keyword evidence="2" id="KW-0862">Zinc</keyword>
<sequence length="755" mass="86091">MSSNSNHRTSEPIPQNRPIARRKRKPLSCSLCRRRKLACDREYPSCGRCQKTGNIDFCSYEDGHPRSSDNRSEPRALGQNRSVLNPTLVLGDTTLSAPLAGYRDNGGSDRPFPQITAHNGGTWQLLNDDSVSNTANGGQRPAIKADVNELTRPHEPRPAEAVIFRGDNYMTQYYGSTNPTSLIAHFPELRSYMKETIKHHPSLPGVQKELKALDTKWKYEKSSVPSVKEADLLRLLPDHTYMDAAVQLYFDTFETVYRIVHRPSFLEEYDQLRSDRGDAKPGFIILVLLVMATVCCTTTTDRAYVGSSSLGRERGTLWIETAEAWLEKQSKKNIYLLIWQIRCLLVLAKQMCRYKKKRMWSVAGDLVREGMVAGFHRDPSRLGSKISFFDQEIRRRLWATMVELELQASIERGMPSTLAATRMDCAPPLDVDDEDLRPESEPPRGRRAPGYRTTTLFLRSSRNSLDLRVSLNSRVNDLTLDMTYEETLRYDDMIMSELQRLPQPVEGNHDTRAIGLSQMARTVLDLQLRQFLVLLHAPFARKAEANSRYALSRMICFNAAASMIDQHWRLSRAGNSILLLLRHDYFRGALNLSHYAYVSGTRPDPFVPIDHNTILQYIQHALFMLEDSITYIGTGFTYHWYISAGISFLRSLSQSAESSTFKQEAINQVVKQYYRVLASQETFIQARAKIYSPQLSKETDSSTKYQFTSHNVAESVEASLSDAGFPQFDPTDEPLEEYFFGDPAAWTFDNLWEIQ</sequence>
<dbReference type="InterPro" id="IPR036864">
    <property type="entry name" value="Zn2-C6_fun-type_DNA-bd_sf"/>
</dbReference>
<feature type="region of interest" description="Disordered" evidence="7">
    <location>
        <begin position="428"/>
        <end position="450"/>
    </location>
</feature>
<reference evidence="9" key="1">
    <citation type="submission" date="2019-04" db="EMBL/GenBank/DDBJ databases">
        <title>Friends and foes A comparative genomics studyof 23 Aspergillus species from section Flavi.</title>
        <authorList>
            <consortium name="DOE Joint Genome Institute"/>
            <person name="Kjaerbolling I."/>
            <person name="Vesth T."/>
            <person name="Frisvad J.C."/>
            <person name="Nybo J.L."/>
            <person name="Theobald S."/>
            <person name="Kildgaard S."/>
            <person name="Isbrandt T."/>
            <person name="Kuo A."/>
            <person name="Sato A."/>
            <person name="Lyhne E.K."/>
            <person name="Kogle M.E."/>
            <person name="Wiebenga A."/>
            <person name="Kun R.S."/>
            <person name="Lubbers R.J."/>
            <person name="Makela M.R."/>
            <person name="Barry K."/>
            <person name="Chovatia M."/>
            <person name="Clum A."/>
            <person name="Daum C."/>
            <person name="Haridas S."/>
            <person name="He G."/>
            <person name="LaButti K."/>
            <person name="Lipzen A."/>
            <person name="Mondo S."/>
            <person name="Riley R."/>
            <person name="Salamov A."/>
            <person name="Simmons B.A."/>
            <person name="Magnuson J.K."/>
            <person name="Henrissat B."/>
            <person name="Mortensen U.H."/>
            <person name="Larsen T.O."/>
            <person name="Devries R.P."/>
            <person name="Grigoriev I.V."/>
            <person name="Machida M."/>
            <person name="Baker S.E."/>
            <person name="Andersen M.R."/>
        </authorList>
    </citation>
    <scope>NUCLEOTIDE SEQUENCE [LARGE SCALE GENOMIC DNA]</scope>
    <source>
        <strain evidence="9">IBT 14317</strain>
    </source>
</reference>
<feature type="domain" description="Zn(2)-C6 fungal-type" evidence="8">
    <location>
        <begin position="28"/>
        <end position="60"/>
    </location>
</feature>
<evidence type="ECO:0000259" key="8">
    <source>
        <dbReference type="PROSITE" id="PS50048"/>
    </source>
</evidence>
<dbReference type="SMART" id="SM00906">
    <property type="entry name" value="Fungal_trans"/>
    <property type="match status" value="1"/>
</dbReference>
<dbReference type="Pfam" id="PF04082">
    <property type="entry name" value="Fungal_trans"/>
    <property type="match status" value="1"/>
</dbReference>
<dbReference type="PROSITE" id="PS50048">
    <property type="entry name" value="ZN2_CY6_FUNGAL_2"/>
    <property type="match status" value="1"/>
</dbReference>
<dbReference type="SMART" id="SM00066">
    <property type="entry name" value="GAL4"/>
    <property type="match status" value="1"/>
</dbReference>
<keyword evidence="1" id="KW-0479">Metal-binding</keyword>
<evidence type="ECO:0000256" key="6">
    <source>
        <dbReference type="ARBA" id="ARBA00023242"/>
    </source>
</evidence>
<dbReference type="InterPro" id="IPR051430">
    <property type="entry name" value="Fungal_TF_Env_Response"/>
</dbReference>
<accession>A0A5N7CN67</accession>
<dbReference type="GO" id="GO:0005634">
    <property type="term" value="C:nucleus"/>
    <property type="evidence" value="ECO:0007669"/>
    <property type="project" value="TreeGrafter"/>
</dbReference>
<dbReference type="Pfam" id="PF00172">
    <property type="entry name" value="Zn_clus"/>
    <property type="match status" value="1"/>
</dbReference>
<evidence type="ECO:0000256" key="2">
    <source>
        <dbReference type="ARBA" id="ARBA00022833"/>
    </source>
</evidence>
<keyword evidence="6" id="KW-0539">Nucleus</keyword>
<dbReference type="AlphaFoldDB" id="A0A5N7CN67"/>
<dbReference type="Proteomes" id="UP000326877">
    <property type="component" value="Unassembled WGS sequence"/>
</dbReference>
<dbReference type="PROSITE" id="PS00463">
    <property type="entry name" value="ZN2_CY6_FUNGAL_1"/>
    <property type="match status" value="1"/>
</dbReference>
<protein>
    <recommendedName>
        <fullName evidence="8">Zn(2)-C6 fungal-type domain-containing protein</fullName>
    </recommendedName>
</protein>
<evidence type="ECO:0000256" key="7">
    <source>
        <dbReference type="SAM" id="MobiDB-lite"/>
    </source>
</evidence>
<gene>
    <name evidence="9" type="ORF">BDV23DRAFT_178651</name>
</gene>
<dbReference type="Gene3D" id="4.10.240.10">
    <property type="entry name" value="Zn(2)-C6 fungal-type DNA-binding domain"/>
    <property type="match status" value="1"/>
</dbReference>
<evidence type="ECO:0000313" key="9">
    <source>
        <dbReference type="EMBL" id="KAE8395604.1"/>
    </source>
</evidence>
<keyword evidence="3" id="KW-0805">Transcription regulation</keyword>
<dbReference type="GO" id="GO:0006351">
    <property type="term" value="P:DNA-templated transcription"/>
    <property type="evidence" value="ECO:0007669"/>
    <property type="project" value="InterPro"/>
</dbReference>
<evidence type="ECO:0000256" key="4">
    <source>
        <dbReference type="ARBA" id="ARBA00023125"/>
    </source>
</evidence>
<keyword evidence="5" id="KW-0804">Transcription</keyword>
<keyword evidence="4" id="KW-0238">DNA-binding</keyword>
<dbReference type="GO" id="GO:0000978">
    <property type="term" value="F:RNA polymerase II cis-regulatory region sequence-specific DNA binding"/>
    <property type="evidence" value="ECO:0007669"/>
    <property type="project" value="TreeGrafter"/>
</dbReference>
<evidence type="ECO:0000256" key="1">
    <source>
        <dbReference type="ARBA" id="ARBA00022723"/>
    </source>
</evidence>
<dbReference type="GO" id="GO:0008270">
    <property type="term" value="F:zinc ion binding"/>
    <property type="evidence" value="ECO:0007669"/>
    <property type="project" value="InterPro"/>
</dbReference>
<dbReference type="PANTHER" id="PTHR31944:SF130">
    <property type="entry name" value="ZN(II)2CYS6 TRANSCRIPTION FACTO (EUROFUNG)"/>
    <property type="match status" value="1"/>
</dbReference>
<dbReference type="InterPro" id="IPR001138">
    <property type="entry name" value="Zn2Cys6_DnaBD"/>
</dbReference>
<evidence type="ECO:0000256" key="3">
    <source>
        <dbReference type="ARBA" id="ARBA00023015"/>
    </source>
</evidence>
<feature type="region of interest" description="Disordered" evidence="7">
    <location>
        <begin position="1"/>
        <end position="24"/>
    </location>
</feature>
<name>A0A5N7CN67_PETAA</name>
<evidence type="ECO:0000256" key="5">
    <source>
        <dbReference type="ARBA" id="ARBA00023163"/>
    </source>
</evidence>